<feature type="transmembrane region" description="Helical" evidence="1">
    <location>
        <begin position="31"/>
        <end position="49"/>
    </location>
</feature>
<accession>A0ABP1GZH2</accession>
<keyword evidence="1" id="KW-1133">Transmembrane helix</keyword>
<organism evidence="2 3">
    <name type="scientific">Hexamita inflata</name>
    <dbReference type="NCBI Taxonomy" id="28002"/>
    <lineage>
        <taxon>Eukaryota</taxon>
        <taxon>Metamonada</taxon>
        <taxon>Diplomonadida</taxon>
        <taxon>Hexamitidae</taxon>
        <taxon>Hexamitinae</taxon>
        <taxon>Hexamita</taxon>
    </lineage>
</organism>
<keyword evidence="3" id="KW-1185">Reference proteome</keyword>
<sequence>MESYKKAEQPPVLSKVVQLVQRVIYQMFSRVMYIIYLYFLIIHLNGQYLEDLQVIPINFLQQYYFVPLNRLTLNLLVGMYLPAPEAQLLVNMILHFWFRKYKQLTKVWQLNRLLVHIAQV</sequence>
<dbReference type="EMBL" id="CAXDID020000013">
    <property type="protein sequence ID" value="CAL5981363.1"/>
    <property type="molecule type" value="Genomic_DNA"/>
</dbReference>
<keyword evidence="1" id="KW-0472">Membrane</keyword>
<gene>
    <name evidence="2" type="ORF">HINF_LOCUS6618</name>
</gene>
<name>A0ABP1GZH2_9EUKA</name>
<keyword evidence="1" id="KW-0812">Transmembrane</keyword>
<comment type="caution">
    <text evidence="2">The sequence shown here is derived from an EMBL/GenBank/DDBJ whole genome shotgun (WGS) entry which is preliminary data.</text>
</comment>
<dbReference type="Proteomes" id="UP001642409">
    <property type="component" value="Unassembled WGS sequence"/>
</dbReference>
<reference evidence="2 3" key="1">
    <citation type="submission" date="2024-07" db="EMBL/GenBank/DDBJ databases">
        <authorList>
            <person name="Akdeniz Z."/>
        </authorList>
    </citation>
    <scope>NUCLEOTIDE SEQUENCE [LARGE SCALE GENOMIC DNA]</scope>
</reference>
<proteinExistence type="predicted"/>
<protein>
    <submittedName>
        <fullName evidence="2">Hypothetical_protein</fullName>
    </submittedName>
</protein>
<evidence type="ECO:0000313" key="2">
    <source>
        <dbReference type="EMBL" id="CAL5981363.1"/>
    </source>
</evidence>
<feature type="transmembrane region" description="Helical" evidence="1">
    <location>
        <begin position="77"/>
        <end position="98"/>
    </location>
</feature>
<evidence type="ECO:0000256" key="1">
    <source>
        <dbReference type="SAM" id="Phobius"/>
    </source>
</evidence>
<evidence type="ECO:0000313" key="3">
    <source>
        <dbReference type="Proteomes" id="UP001642409"/>
    </source>
</evidence>